<dbReference type="Pfam" id="PF04402">
    <property type="entry name" value="SIMPL"/>
    <property type="match status" value="1"/>
</dbReference>
<dbReference type="GO" id="GO:0006974">
    <property type="term" value="P:DNA damage response"/>
    <property type="evidence" value="ECO:0007669"/>
    <property type="project" value="TreeGrafter"/>
</dbReference>
<reference evidence="1 2" key="1">
    <citation type="journal article" date="2014" name="Int. J. Syst. Evol. Microbiol.">
        <title>Complete genome sequence of Corynebacterium casei LMG S-19264T (=DSM 44701T), isolated from a smear-ripened cheese.</title>
        <authorList>
            <consortium name="US DOE Joint Genome Institute (JGI-PGF)"/>
            <person name="Walter F."/>
            <person name="Albersmeier A."/>
            <person name="Kalinowski J."/>
            <person name="Ruckert C."/>
        </authorList>
    </citation>
    <scope>NUCLEOTIDE SEQUENCE [LARGE SCALE GENOMIC DNA]</scope>
    <source>
        <strain evidence="1 2">KCTC 12866</strain>
    </source>
</reference>
<dbReference type="Proteomes" id="UP000598271">
    <property type="component" value="Unassembled WGS sequence"/>
</dbReference>
<sequence length="225" mass="25618">MAAPAAAQSVENRIVLFGDAAQEVPADEATLQVNLSFSDERDIKPVYGEHEKARLQLVDLLEQSKIPLKDIQFSQLLTRRGRDSYRGQPGERFTSYQRAMIKFTDLDRLREVQQTLTTGGFTDLTATFSVSNQRQIELDLMEKAIGRAKEKASQAAKATSRTIKRIVRVSDVGENEGFYSYRENFRANLPQNQVSYDNDALRQMMTIPQVFRFSALVRVDFELNE</sequence>
<accession>A0A8J3DDA0</accession>
<dbReference type="Gene3D" id="3.30.70.2970">
    <property type="entry name" value="Protein of unknown function (DUF541), domain 2"/>
    <property type="match status" value="1"/>
</dbReference>
<evidence type="ECO:0008006" key="3">
    <source>
        <dbReference type="Google" id="ProtNLM"/>
    </source>
</evidence>
<evidence type="ECO:0000313" key="2">
    <source>
        <dbReference type="Proteomes" id="UP000598271"/>
    </source>
</evidence>
<gene>
    <name evidence="1" type="ORF">GCM10007390_47210</name>
</gene>
<protein>
    <recommendedName>
        <fullName evidence="3">DUF541 domain-containing protein</fullName>
    </recommendedName>
</protein>
<name>A0A8J3DDA0_9BACT</name>
<dbReference type="Gene3D" id="3.30.110.170">
    <property type="entry name" value="Protein of unknown function (DUF541), domain 1"/>
    <property type="match status" value="1"/>
</dbReference>
<keyword evidence="2" id="KW-1185">Reference proteome</keyword>
<dbReference type="PANTHER" id="PTHR34387">
    <property type="entry name" value="SLR1258 PROTEIN"/>
    <property type="match status" value="1"/>
</dbReference>
<dbReference type="PANTHER" id="PTHR34387:SF2">
    <property type="entry name" value="SLR1258 PROTEIN"/>
    <property type="match status" value="1"/>
</dbReference>
<evidence type="ECO:0000313" key="1">
    <source>
        <dbReference type="EMBL" id="GHB86279.1"/>
    </source>
</evidence>
<proteinExistence type="predicted"/>
<dbReference type="InterPro" id="IPR052022">
    <property type="entry name" value="26kDa_periplasmic_antigen"/>
</dbReference>
<dbReference type="EMBL" id="BMXF01000007">
    <property type="protein sequence ID" value="GHB86279.1"/>
    <property type="molecule type" value="Genomic_DNA"/>
</dbReference>
<organism evidence="1 2">
    <name type="scientific">Persicitalea jodogahamensis</name>
    <dbReference type="NCBI Taxonomy" id="402147"/>
    <lineage>
        <taxon>Bacteria</taxon>
        <taxon>Pseudomonadati</taxon>
        <taxon>Bacteroidota</taxon>
        <taxon>Cytophagia</taxon>
        <taxon>Cytophagales</taxon>
        <taxon>Spirosomataceae</taxon>
        <taxon>Persicitalea</taxon>
    </lineage>
</organism>
<dbReference type="InterPro" id="IPR007497">
    <property type="entry name" value="SIMPL/DUF541"/>
</dbReference>
<dbReference type="AlphaFoldDB" id="A0A8J3DDA0"/>
<comment type="caution">
    <text evidence="1">The sequence shown here is derived from an EMBL/GenBank/DDBJ whole genome shotgun (WGS) entry which is preliminary data.</text>
</comment>